<dbReference type="Proteomes" id="UP000527616">
    <property type="component" value="Unassembled WGS sequence"/>
</dbReference>
<keyword evidence="3" id="KW-1185">Reference proteome</keyword>
<name>A0A7Z0IKY2_9ACTN</name>
<accession>A0A7Z0IKY2</accession>
<evidence type="ECO:0000313" key="3">
    <source>
        <dbReference type="Proteomes" id="UP000527616"/>
    </source>
</evidence>
<feature type="compositionally biased region" description="Basic and acidic residues" evidence="1">
    <location>
        <begin position="14"/>
        <end position="24"/>
    </location>
</feature>
<protein>
    <submittedName>
        <fullName evidence="2">Putative nucleic acid-binding Zn ribbon protein</fullName>
    </submittedName>
</protein>
<dbReference type="InterPro" id="IPR007922">
    <property type="entry name" value="DciA-like"/>
</dbReference>
<evidence type="ECO:0000256" key="1">
    <source>
        <dbReference type="SAM" id="MobiDB-lite"/>
    </source>
</evidence>
<dbReference type="PANTHER" id="PTHR36456">
    <property type="entry name" value="UPF0232 PROTEIN SCO3875"/>
    <property type="match status" value="1"/>
</dbReference>
<dbReference type="AlphaFoldDB" id="A0A7Z0IKY2"/>
<dbReference type="Pfam" id="PF05258">
    <property type="entry name" value="DciA"/>
    <property type="match status" value="1"/>
</dbReference>
<sequence length="183" mass="19513">MSEPPGPGQPAGQRRPELPEHDATGLDLARQIAGGVGAGGRRRRRKSSEATGRPAGPQLSGSRPDDRDPQPLGTTMDRLLSDRGWRVRVSVALLLARWPALVGPVNADHSAPESFEDGDLTVRADSTAWASSLRAMAPQVVAKLNAELGDGTVRRILVRGPDAPSWKHGPRSVRGRGPRDTYG</sequence>
<gene>
    <name evidence="2" type="ORF">GGQ54_001620</name>
</gene>
<dbReference type="EMBL" id="JACBZS010000001">
    <property type="protein sequence ID" value="NYI71060.1"/>
    <property type="molecule type" value="Genomic_DNA"/>
</dbReference>
<reference evidence="2 3" key="1">
    <citation type="submission" date="2020-07" db="EMBL/GenBank/DDBJ databases">
        <title>Sequencing the genomes of 1000 actinobacteria strains.</title>
        <authorList>
            <person name="Klenk H.-P."/>
        </authorList>
    </citation>
    <scope>NUCLEOTIDE SEQUENCE [LARGE SCALE GENOMIC DNA]</scope>
    <source>
        <strain evidence="2 3">DSM 103164</strain>
    </source>
</reference>
<feature type="region of interest" description="Disordered" evidence="1">
    <location>
        <begin position="1"/>
        <end position="76"/>
    </location>
</feature>
<dbReference type="RefSeq" id="WP_343045897.1">
    <property type="nucleotide sequence ID" value="NZ_JACBZS010000001.1"/>
</dbReference>
<feature type="region of interest" description="Disordered" evidence="1">
    <location>
        <begin position="160"/>
        <end position="183"/>
    </location>
</feature>
<dbReference type="PANTHER" id="PTHR36456:SF1">
    <property type="entry name" value="UPF0232 PROTEIN SCO3875"/>
    <property type="match status" value="1"/>
</dbReference>
<evidence type="ECO:0000313" key="2">
    <source>
        <dbReference type="EMBL" id="NYI71060.1"/>
    </source>
</evidence>
<organism evidence="2 3">
    <name type="scientific">Naumannella cuiyingiana</name>
    <dbReference type="NCBI Taxonomy" id="1347891"/>
    <lineage>
        <taxon>Bacteria</taxon>
        <taxon>Bacillati</taxon>
        <taxon>Actinomycetota</taxon>
        <taxon>Actinomycetes</taxon>
        <taxon>Propionibacteriales</taxon>
        <taxon>Propionibacteriaceae</taxon>
        <taxon>Naumannella</taxon>
    </lineage>
</organism>
<comment type="caution">
    <text evidence="2">The sequence shown here is derived from an EMBL/GenBank/DDBJ whole genome shotgun (WGS) entry which is preliminary data.</text>
</comment>
<proteinExistence type="predicted"/>